<organism evidence="2 3">
    <name type="scientific">Araneus ventricosus</name>
    <name type="common">Orbweaver spider</name>
    <name type="synonym">Epeira ventricosa</name>
    <dbReference type="NCBI Taxonomy" id="182803"/>
    <lineage>
        <taxon>Eukaryota</taxon>
        <taxon>Metazoa</taxon>
        <taxon>Ecdysozoa</taxon>
        <taxon>Arthropoda</taxon>
        <taxon>Chelicerata</taxon>
        <taxon>Arachnida</taxon>
        <taxon>Araneae</taxon>
        <taxon>Araneomorphae</taxon>
        <taxon>Entelegynae</taxon>
        <taxon>Araneoidea</taxon>
        <taxon>Araneidae</taxon>
        <taxon>Araneus</taxon>
    </lineage>
</organism>
<evidence type="ECO:0000256" key="1">
    <source>
        <dbReference type="SAM" id="MobiDB-lite"/>
    </source>
</evidence>
<accession>A0A4Y2IB63</accession>
<comment type="caution">
    <text evidence="2">The sequence shown here is derived from an EMBL/GenBank/DDBJ whole genome shotgun (WGS) entry which is preliminary data.</text>
</comment>
<gene>
    <name evidence="2" type="ORF">AVEN_58393_1</name>
</gene>
<evidence type="ECO:0000313" key="2">
    <source>
        <dbReference type="EMBL" id="GBM74519.1"/>
    </source>
</evidence>
<dbReference type="AlphaFoldDB" id="A0A4Y2IB63"/>
<reference evidence="2 3" key="1">
    <citation type="journal article" date="2019" name="Sci. Rep.">
        <title>Orb-weaving spider Araneus ventricosus genome elucidates the spidroin gene catalogue.</title>
        <authorList>
            <person name="Kono N."/>
            <person name="Nakamura H."/>
            <person name="Ohtoshi R."/>
            <person name="Moran D.A.P."/>
            <person name="Shinohara A."/>
            <person name="Yoshida Y."/>
            <person name="Fujiwara M."/>
            <person name="Mori M."/>
            <person name="Tomita M."/>
            <person name="Arakawa K."/>
        </authorList>
    </citation>
    <scope>NUCLEOTIDE SEQUENCE [LARGE SCALE GENOMIC DNA]</scope>
</reference>
<sequence length="89" mass="9441">MFLLVVERGRNGLVVRCRPRDRNLAGSKPDSTEDLPCMGPVASQIMPSGQMSSVAVARKFGEGVPAQVSSSSSDRAKLRGLSLNSPRVA</sequence>
<name>A0A4Y2IB63_ARAVE</name>
<dbReference type="EMBL" id="BGPR01002502">
    <property type="protein sequence ID" value="GBM74519.1"/>
    <property type="molecule type" value="Genomic_DNA"/>
</dbReference>
<protein>
    <submittedName>
        <fullName evidence="2">Uncharacterized protein</fullName>
    </submittedName>
</protein>
<feature type="region of interest" description="Disordered" evidence="1">
    <location>
        <begin position="65"/>
        <end position="89"/>
    </location>
</feature>
<keyword evidence="3" id="KW-1185">Reference proteome</keyword>
<proteinExistence type="predicted"/>
<dbReference type="Proteomes" id="UP000499080">
    <property type="component" value="Unassembled WGS sequence"/>
</dbReference>
<evidence type="ECO:0000313" key="3">
    <source>
        <dbReference type="Proteomes" id="UP000499080"/>
    </source>
</evidence>